<name>A0ABN3TRT2_9ACTN</name>
<feature type="transmembrane region" description="Helical" evidence="1">
    <location>
        <begin position="72"/>
        <end position="93"/>
    </location>
</feature>
<feature type="transmembrane region" description="Helical" evidence="1">
    <location>
        <begin position="179"/>
        <end position="199"/>
    </location>
</feature>
<protein>
    <recommendedName>
        <fullName evidence="4">Integral membrane protein</fullName>
    </recommendedName>
</protein>
<proteinExistence type="predicted"/>
<keyword evidence="3" id="KW-1185">Reference proteome</keyword>
<keyword evidence="1" id="KW-0472">Membrane</keyword>
<feature type="transmembrane region" description="Helical" evidence="1">
    <location>
        <begin position="155"/>
        <end position="172"/>
    </location>
</feature>
<feature type="transmembrane region" description="Helical" evidence="1">
    <location>
        <begin position="42"/>
        <end position="60"/>
    </location>
</feature>
<feature type="transmembrane region" description="Helical" evidence="1">
    <location>
        <begin position="130"/>
        <end position="149"/>
    </location>
</feature>
<dbReference type="Proteomes" id="UP001500886">
    <property type="component" value="Unassembled WGS sequence"/>
</dbReference>
<organism evidence="2 3">
    <name type="scientific">Streptomyces luteosporeus</name>
    <dbReference type="NCBI Taxonomy" id="173856"/>
    <lineage>
        <taxon>Bacteria</taxon>
        <taxon>Bacillati</taxon>
        <taxon>Actinomycetota</taxon>
        <taxon>Actinomycetes</taxon>
        <taxon>Kitasatosporales</taxon>
        <taxon>Streptomycetaceae</taxon>
        <taxon>Streptomyces</taxon>
    </lineage>
</organism>
<reference evidence="2 3" key="1">
    <citation type="journal article" date="2019" name="Int. J. Syst. Evol. Microbiol.">
        <title>The Global Catalogue of Microorganisms (GCM) 10K type strain sequencing project: providing services to taxonomists for standard genome sequencing and annotation.</title>
        <authorList>
            <consortium name="The Broad Institute Genomics Platform"/>
            <consortium name="The Broad Institute Genome Sequencing Center for Infectious Disease"/>
            <person name="Wu L."/>
            <person name="Ma J."/>
        </authorList>
    </citation>
    <scope>NUCLEOTIDE SEQUENCE [LARGE SCALE GENOMIC DNA]</scope>
    <source>
        <strain evidence="2 3">JCM 4542</strain>
    </source>
</reference>
<keyword evidence="1" id="KW-1133">Transmembrane helix</keyword>
<sequence length="258" mass="27024">MPVSRRALPSTTEASDPTGLRTAAAVMLWISVVLLVDTAGSLSVQRVLGVLTWVVLFAVLRRETAPVRTQTAIVVAFATAVEFVFSPLLGVYLYRLGNVPAYVPPGHGLVYLAALSIGRSTWTRLRRRGLTTAVVVVGGCWALYGVTLAPRPDQLGAFWFCCLAVFLICGPSRELYVGAFVVVSYLELLGTSLGAWTWQPRDPVGLVTIGNPPSGASGGYAWFDLAALLGAPALGRLLGLSGPAGGGAEAGPKSPVAM</sequence>
<keyword evidence="1" id="KW-0812">Transmembrane</keyword>
<evidence type="ECO:0000256" key="1">
    <source>
        <dbReference type="SAM" id="Phobius"/>
    </source>
</evidence>
<evidence type="ECO:0000313" key="2">
    <source>
        <dbReference type="EMBL" id="GAA2716592.1"/>
    </source>
</evidence>
<evidence type="ECO:0008006" key="4">
    <source>
        <dbReference type="Google" id="ProtNLM"/>
    </source>
</evidence>
<gene>
    <name evidence="2" type="ORF">GCM10010315_27980</name>
</gene>
<accession>A0ABN3TRT2</accession>
<feature type="transmembrane region" description="Helical" evidence="1">
    <location>
        <begin position="219"/>
        <end position="238"/>
    </location>
</feature>
<feature type="transmembrane region" description="Helical" evidence="1">
    <location>
        <begin position="99"/>
        <end position="118"/>
    </location>
</feature>
<dbReference type="EMBL" id="BAAASL010000009">
    <property type="protein sequence ID" value="GAA2716592.1"/>
    <property type="molecule type" value="Genomic_DNA"/>
</dbReference>
<comment type="caution">
    <text evidence="2">The sequence shown here is derived from an EMBL/GenBank/DDBJ whole genome shotgun (WGS) entry which is preliminary data.</text>
</comment>
<evidence type="ECO:0000313" key="3">
    <source>
        <dbReference type="Proteomes" id="UP001500886"/>
    </source>
</evidence>